<evidence type="ECO:0000256" key="2">
    <source>
        <dbReference type="ARBA" id="ARBA00010872"/>
    </source>
</evidence>
<organism evidence="13 14">
    <name type="scientific">Vespula squamosa</name>
    <name type="common">Southern yellow jacket</name>
    <name type="synonym">Wasp</name>
    <dbReference type="NCBI Taxonomy" id="30214"/>
    <lineage>
        <taxon>Eukaryota</taxon>
        <taxon>Metazoa</taxon>
        <taxon>Ecdysozoa</taxon>
        <taxon>Arthropoda</taxon>
        <taxon>Hexapoda</taxon>
        <taxon>Insecta</taxon>
        <taxon>Pterygota</taxon>
        <taxon>Neoptera</taxon>
        <taxon>Endopterygota</taxon>
        <taxon>Hymenoptera</taxon>
        <taxon>Apocrita</taxon>
        <taxon>Aculeata</taxon>
        <taxon>Vespoidea</taxon>
        <taxon>Vespidae</taxon>
        <taxon>Vespinae</taxon>
        <taxon>Vespula</taxon>
    </lineage>
</organism>
<reference evidence="13 14" key="1">
    <citation type="journal article" date="2024" name="Ann. Entomol. Soc. Am.">
        <title>Genomic analyses of the southern and eastern yellowjacket wasps (Hymenoptera: Vespidae) reveal evolutionary signatures of social life.</title>
        <authorList>
            <person name="Catto M.A."/>
            <person name="Caine P.B."/>
            <person name="Orr S.E."/>
            <person name="Hunt B.G."/>
            <person name="Goodisman M.A.D."/>
        </authorList>
    </citation>
    <scope>NUCLEOTIDE SEQUENCE [LARGE SCALE GENOMIC DNA]</scope>
    <source>
        <strain evidence="13">233</strain>
        <tissue evidence="13">Head and thorax</tissue>
    </source>
</reference>
<feature type="active site" description="Nucleophile" evidence="9">
    <location>
        <position position="658"/>
    </location>
</feature>
<protein>
    <submittedName>
        <fullName evidence="13">L-asparaginase</fullName>
    </submittedName>
</protein>
<evidence type="ECO:0000313" key="14">
    <source>
        <dbReference type="Proteomes" id="UP001607302"/>
    </source>
</evidence>
<evidence type="ECO:0000313" key="13">
    <source>
        <dbReference type="EMBL" id="KAL2726663.1"/>
    </source>
</evidence>
<evidence type="ECO:0000256" key="8">
    <source>
        <dbReference type="ARBA" id="ARBA00061780"/>
    </source>
</evidence>
<dbReference type="InterPro" id="IPR029055">
    <property type="entry name" value="Ntn_hydrolases_N"/>
</dbReference>
<comment type="function">
    <text evidence="7">Has both L-asparaginase and beta-aspartyl peptidase activity. Does not have aspartylglucosaminidase activity and is inactive toward GlcNAc-L-Asn. Likewise, has no activity toward glutamine.</text>
</comment>
<sequence length="1349" mass="155595">MEGDTKIKQLCRVCGGTKFFKDAGYFYCEICQTQNEEIREEVLEIRADPTTKLRKITIKQQKDRKHNENQGWTSWEIYNFVLIGLTDELIELGASPDIKLTVLQLWATYLSKLEVAFTSMNKKCLPKLSRRYRKKDAEIIYGKVRSNKKIKRRNRTNINSASNSMVSGTQSDGASQTFHRNKRLMINADYEKYVKSQTNSDAFSAVTQSGYSSDGGASFEAEGKVSFSKHARKETKKIKELSKKVPFGKRSKYKKTHITTQYKTGPYIITATKLWAIVYLALRVHKEPIQLSDMLRYAREGHMSYYRLDHLVPSEVKLSQNDVNFLSQNTEITHKGIRRIAANMAKFIGITKMSCPNLFPLISRYCQELALPRGVLLYAERFIALSPPTMIFDFKKPCIPNYEARAMAFIIVVLKVLFGLDGITENVISKTAEYINNFRPKNSIDEIYQYNNWGQKCISERDTNLPCIIVHGGVGNCQDFLVIEKITACQKAASNGYKKLIKGGSSIEAVEAALWWLECDEFFNCGYGSVLNEMGQVQMDAGIMDGDKFECGSVAAVSDIEHPISLARYVLENLPNNVIVGENAKQLAQCANINWLSQGNMVAPTAYLAYKLNENRSYEADYDIEDLEHIQRLQSNELKIFKLIKNIILKLSVGSMGTVGCVAWDGYSIAAGTTTGGLNRKLVGRVGDSPLLGCGTYADKNVGCSLTGHGESIIKLGMARCIAEDINQGYNPRAALQKNLDYMLMKLMKNSGGIVLKRDGSWDIYFTYKRMPYAIIKDNMFTYGADLNERKTDVYKDFDANQISGKQNALDKKLFSFCEWQRYIECRKNILVNKHFPTKLKYNPSIPLKNHMYLKFLEFIKSKKDGEAPEITNYKHLFPRDLSDAMKQCFEKLNQDNTPSEDMTIFTPSLTPFHSYLQQLHDDSSNEFPDILKTDFYVTKVGYMTHVKDFKLLAAQCNINLEIIDSRSHFIDKIVPFFERSKITNLSELKEDVQVHNCIESEEENVKKIENFVSYMDKNIPCYVRIDDTKLQYFDNVKNSFKKITNFNCNDHNDFIFGDVLPNGKLLITKENDSESEDDVLYPKDTEKKTEFTNTEFYQKYNIELTHYEQESILKPQKEQTIEDFMKCKMHQFRDSKGKFMKAVDVQKFTNVYDLTKHKLMNNCNFYELHNFTGLNFDSVDLNQSDNLEVNTFKESYDVVKDQEQILDKEYNYNSNLTNLDDSLDLFDISDNLDENKDINETNFSLKNNIDSIKEKPDNMRFYRPFQDYWMYHCIFSRVKGKNFELFEKVLPRSFRWLLNEGANILEMSTEDLYEEICIIESFYSQILNPDNVLEDSTRLHRSLIISKW</sequence>
<dbReference type="GO" id="GO:0004067">
    <property type="term" value="F:asparaginase activity"/>
    <property type="evidence" value="ECO:0007669"/>
    <property type="project" value="UniProtKB-EC"/>
</dbReference>
<feature type="domain" description="Rrn7/TAF1B C-terminal cyclin" evidence="12">
    <location>
        <begin position="337"/>
        <end position="435"/>
    </location>
</feature>
<dbReference type="SUPFAM" id="SSF56235">
    <property type="entry name" value="N-terminal nucleophile aminohydrolases (Ntn hydrolases)"/>
    <property type="match status" value="1"/>
</dbReference>
<dbReference type="Proteomes" id="UP001607302">
    <property type="component" value="Unassembled WGS sequence"/>
</dbReference>
<dbReference type="FunFam" id="3.60.20.30:FF:000001">
    <property type="entry name" value="Isoaspartyl peptidase/L-asparaginase"/>
    <property type="match status" value="1"/>
</dbReference>
<evidence type="ECO:0000256" key="4">
    <source>
        <dbReference type="ARBA" id="ARBA00022801"/>
    </source>
</evidence>
<dbReference type="PANTHER" id="PTHR10188:SF43">
    <property type="entry name" value="ASPARAGINASE (EUROFUNG)"/>
    <property type="match status" value="1"/>
</dbReference>
<comment type="similarity">
    <text evidence="2">Belongs to the Ntn-hydrolase family.</text>
</comment>
<evidence type="ECO:0000256" key="10">
    <source>
        <dbReference type="PIRSR" id="PIRSR600246-2"/>
    </source>
</evidence>
<evidence type="ECO:0000256" key="5">
    <source>
        <dbReference type="ARBA" id="ARBA00022813"/>
    </source>
</evidence>
<evidence type="ECO:0000256" key="7">
    <source>
        <dbReference type="ARBA" id="ARBA00054922"/>
    </source>
</evidence>
<dbReference type="GO" id="GO:0006508">
    <property type="term" value="P:proteolysis"/>
    <property type="evidence" value="ECO:0007669"/>
    <property type="project" value="UniProtKB-KW"/>
</dbReference>
<evidence type="ECO:0000256" key="3">
    <source>
        <dbReference type="ARBA" id="ARBA00022670"/>
    </source>
</evidence>
<dbReference type="InterPro" id="IPR000246">
    <property type="entry name" value="Peptidase_T2"/>
</dbReference>
<evidence type="ECO:0000256" key="11">
    <source>
        <dbReference type="PIRSR" id="PIRSR600246-3"/>
    </source>
</evidence>
<evidence type="ECO:0000256" key="9">
    <source>
        <dbReference type="PIRSR" id="PIRSR600246-1"/>
    </source>
</evidence>
<keyword evidence="4" id="KW-0378">Hydrolase</keyword>
<evidence type="ECO:0000259" key="12">
    <source>
        <dbReference type="Pfam" id="PF20645"/>
    </source>
</evidence>
<dbReference type="PANTHER" id="PTHR10188">
    <property type="entry name" value="L-ASPARAGINASE"/>
    <property type="match status" value="1"/>
</dbReference>
<dbReference type="EMBL" id="JAUDFV010000133">
    <property type="protein sequence ID" value="KAL2726663.1"/>
    <property type="molecule type" value="Genomic_DNA"/>
</dbReference>
<keyword evidence="14" id="KW-1185">Reference proteome</keyword>
<dbReference type="GO" id="GO:0008798">
    <property type="term" value="F:beta-aspartyl-peptidase activity"/>
    <property type="evidence" value="ECO:0007669"/>
    <property type="project" value="UniProtKB-EC"/>
</dbReference>
<dbReference type="Gene3D" id="3.60.20.30">
    <property type="entry name" value="(Glycosyl)asparaginase"/>
    <property type="match status" value="1"/>
</dbReference>
<evidence type="ECO:0000256" key="1">
    <source>
        <dbReference type="ARBA" id="ARBA00000306"/>
    </source>
</evidence>
<evidence type="ECO:0000256" key="6">
    <source>
        <dbReference type="ARBA" id="ARBA00049366"/>
    </source>
</evidence>
<dbReference type="Pfam" id="PF01112">
    <property type="entry name" value="Asparaginase_2"/>
    <property type="match status" value="1"/>
</dbReference>
<feature type="binding site" evidence="10">
    <location>
        <begin position="685"/>
        <end position="688"/>
    </location>
    <ligand>
        <name>substrate</name>
    </ligand>
</feature>
<accession>A0ABD2B1S8</accession>
<keyword evidence="5" id="KW-0068">Autocatalytic cleavage</keyword>
<feature type="binding site" evidence="10">
    <location>
        <begin position="707"/>
        <end position="710"/>
    </location>
    <ligand>
        <name>substrate</name>
    </ligand>
</feature>
<comment type="caution">
    <text evidence="13">The sequence shown here is derived from an EMBL/GenBank/DDBJ whole genome shotgun (WGS) entry which is preliminary data.</text>
</comment>
<dbReference type="InterPro" id="IPR048538">
    <property type="entry name" value="Rrn7_cyclin_C"/>
</dbReference>
<keyword evidence="3" id="KW-0645">Protease</keyword>
<dbReference type="Pfam" id="PF20645">
    <property type="entry name" value="Rrn7_cyclin_C"/>
    <property type="match status" value="1"/>
</dbReference>
<gene>
    <name evidence="13" type="ORF">V1478_006941</name>
</gene>
<feature type="site" description="Cleavage; by autolysis" evidence="11">
    <location>
        <begin position="657"/>
        <end position="658"/>
    </location>
</feature>
<name>A0ABD2B1S8_VESSQ</name>
<comment type="subunit">
    <text evidence="8">Heterodimer of an alpha and beta chain produced by autocleavage.</text>
</comment>
<proteinExistence type="inferred from homology"/>
<comment type="catalytic activity">
    <reaction evidence="1">
        <text>Cleavage of a beta-linked Asp residue from the N-terminus of a polypeptide.</text>
        <dbReference type="EC" id="3.4.19.5"/>
    </reaction>
</comment>
<comment type="catalytic activity">
    <reaction evidence="6">
        <text>L-asparagine + H2O = L-aspartate + NH4(+)</text>
        <dbReference type="Rhea" id="RHEA:21016"/>
        <dbReference type="ChEBI" id="CHEBI:15377"/>
        <dbReference type="ChEBI" id="CHEBI:28938"/>
        <dbReference type="ChEBI" id="CHEBI:29991"/>
        <dbReference type="ChEBI" id="CHEBI:58048"/>
        <dbReference type="EC" id="3.5.1.1"/>
    </reaction>
</comment>